<comment type="caution">
    <text evidence="2">The sequence shown here is derived from an EMBL/GenBank/DDBJ whole genome shotgun (WGS) entry which is preliminary data.</text>
</comment>
<protein>
    <submittedName>
        <fullName evidence="2">Uncharacterized protein</fullName>
    </submittedName>
</protein>
<dbReference type="Proteomes" id="UP001208938">
    <property type="component" value="Unassembled WGS sequence"/>
</dbReference>
<feature type="signal peptide" evidence="1">
    <location>
        <begin position="1"/>
        <end position="18"/>
    </location>
</feature>
<evidence type="ECO:0000313" key="2">
    <source>
        <dbReference type="EMBL" id="MCW1930886.1"/>
    </source>
</evidence>
<sequence>MRRLLPVFLIMTAMPATAEVTHRIEGRFGVAYQSTPDGGGTTQPLYEGRYTSTFSHTADNGLTFRFELGIVVGNIPDRGERAARDSYSVGLGAAD</sequence>
<feature type="chain" id="PRO_5046350082" evidence="1">
    <location>
        <begin position="19"/>
        <end position="95"/>
    </location>
</feature>
<keyword evidence="3" id="KW-1185">Reference proteome</keyword>
<evidence type="ECO:0000256" key="1">
    <source>
        <dbReference type="SAM" id="SignalP"/>
    </source>
</evidence>
<proteinExistence type="predicted"/>
<dbReference type="EMBL" id="JAPDFL010000001">
    <property type="protein sequence ID" value="MCW1930886.1"/>
    <property type="molecule type" value="Genomic_DNA"/>
</dbReference>
<organism evidence="2 3">
    <name type="scientific">Pararhodobacter zhoushanensis</name>
    <dbReference type="NCBI Taxonomy" id="2479545"/>
    <lineage>
        <taxon>Bacteria</taxon>
        <taxon>Pseudomonadati</taxon>
        <taxon>Pseudomonadota</taxon>
        <taxon>Alphaproteobacteria</taxon>
        <taxon>Rhodobacterales</taxon>
        <taxon>Paracoccaceae</taxon>
        <taxon>Pararhodobacter</taxon>
    </lineage>
</organism>
<reference evidence="2 3" key="1">
    <citation type="submission" date="2022-10" db="EMBL/GenBank/DDBJ databases">
        <title>Pararhodobacter sp. nov., isolated from marine algae.</title>
        <authorList>
            <person name="Choi B.J."/>
            <person name="Kim J.M."/>
            <person name="Lee J.K."/>
            <person name="Choi D.G."/>
            <person name="Jeon C.O."/>
        </authorList>
    </citation>
    <scope>NUCLEOTIDE SEQUENCE [LARGE SCALE GENOMIC DNA]</scope>
    <source>
        <strain evidence="2 3">ZQ420</strain>
    </source>
</reference>
<keyword evidence="1" id="KW-0732">Signal</keyword>
<name>A0ABT3GTM3_9RHOB</name>
<accession>A0ABT3GTM3</accession>
<gene>
    <name evidence="2" type="ORF">OKW52_01015</name>
</gene>
<evidence type="ECO:0000313" key="3">
    <source>
        <dbReference type="Proteomes" id="UP001208938"/>
    </source>
</evidence>
<dbReference type="RefSeq" id="WP_264504054.1">
    <property type="nucleotide sequence ID" value="NZ_JAPDFL010000001.1"/>
</dbReference>